<keyword evidence="6" id="KW-1185">Reference proteome</keyword>
<dbReference type="SUPFAM" id="SSF54106">
    <property type="entry name" value="LysM domain"/>
    <property type="match status" value="1"/>
</dbReference>
<dbReference type="PROSITE" id="PS51782">
    <property type="entry name" value="LYSM"/>
    <property type="match status" value="1"/>
</dbReference>
<reference evidence="5 6" key="1">
    <citation type="submission" date="2021-01" db="EMBL/GenBank/DDBJ databases">
        <title>Whole genome shotgun sequence of Actinoplanes palleronii NBRC 14916.</title>
        <authorList>
            <person name="Komaki H."/>
            <person name="Tamura T."/>
        </authorList>
    </citation>
    <scope>NUCLEOTIDE SEQUENCE [LARGE SCALE GENOMIC DNA]</scope>
    <source>
        <strain evidence="5 6">NBRC 14916</strain>
    </source>
</reference>
<dbReference type="CDD" id="cd13925">
    <property type="entry name" value="RPF"/>
    <property type="match status" value="1"/>
</dbReference>
<sequence length="226" mass="24316">MLHLNKRVRRVLSRRAPAPRAHFRAAQVTSTQPGLTRTRLKRALGITVAGLAGAIGLLAVEAAPASAAPNVNWDAVAKCESGGNWRINTGNGYYGGLQFSRGTWRSHGGGSYGSTANLASKTEQITVAERVLRNQGIGAWPTCGRRGLTQSRKTATVRTTSVSPYRLAAYTKPLKAGRTYVVKHGDTLSSLAARYHVRGGWKALYRANAGRLSSPNHLRVGQRLAF</sequence>
<dbReference type="SMART" id="SM00257">
    <property type="entry name" value="LysM"/>
    <property type="match status" value="1"/>
</dbReference>
<gene>
    <name evidence="5" type="ORF">Apa02nite_049920</name>
</gene>
<comment type="similarity">
    <text evidence="1">Belongs to the transglycosylase family. Rpf subfamily.</text>
</comment>
<evidence type="ECO:0000313" key="6">
    <source>
        <dbReference type="Proteomes" id="UP000624709"/>
    </source>
</evidence>
<dbReference type="Gene3D" id="1.10.530.10">
    <property type="match status" value="1"/>
</dbReference>
<feature type="transmembrane region" description="Helical" evidence="3">
    <location>
        <begin position="43"/>
        <end position="60"/>
    </location>
</feature>
<dbReference type="Gene3D" id="3.10.350.10">
    <property type="entry name" value="LysM domain"/>
    <property type="match status" value="1"/>
</dbReference>
<dbReference type="EMBL" id="BOMS01000075">
    <property type="protein sequence ID" value="GIE68884.1"/>
    <property type="molecule type" value="Genomic_DNA"/>
</dbReference>
<keyword evidence="3" id="KW-1133">Transmembrane helix</keyword>
<evidence type="ECO:0000256" key="2">
    <source>
        <dbReference type="ARBA" id="ARBA00022801"/>
    </source>
</evidence>
<keyword evidence="2" id="KW-0378">Hydrolase</keyword>
<accession>A0ABQ4BDY5</accession>
<protein>
    <submittedName>
        <fullName evidence="5">Transglycosylase</fullName>
    </submittedName>
</protein>
<dbReference type="InterPro" id="IPR036779">
    <property type="entry name" value="LysM_dom_sf"/>
</dbReference>
<evidence type="ECO:0000256" key="3">
    <source>
        <dbReference type="SAM" id="Phobius"/>
    </source>
</evidence>
<comment type="caution">
    <text evidence="5">The sequence shown here is derived from an EMBL/GenBank/DDBJ whole genome shotgun (WGS) entry which is preliminary data.</text>
</comment>
<dbReference type="Pfam" id="PF01476">
    <property type="entry name" value="LysM"/>
    <property type="match status" value="1"/>
</dbReference>
<keyword evidence="3" id="KW-0812">Transmembrane</keyword>
<dbReference type="Pfam" id="PF06737">
    <property type="entry name" value="Transglycosylas"/>
    <property type="match status" value="1"/>
</dbReference>
<name>A0ABQ4BDY5_9ACTN</name>
<dbReference type="RefSeq" id="WP_203827124.1">
    <property type="nucleotide sequence ID" value="NZ_BAAATY010000020.1"/>
</dbReference>
<evidence type="ECO:0000256" key="1">
    <source>
        <dbReference type="ARBA" id="ARBA00010830"/>
    </source>
</evidence>
<feature type="domain" description="LysM" evidence="4">
    <location>
        <begin position="178"/>
        <end position="226"/>
    </location>
</feature>
<evidence type="ECO:0000259" key="4">
    <source>
        <dbReference type="PROSITE" id="PS51782"/>
    </source>
</evidence>
<keyword evidence="3" id="KW-0472">Membrane</keyword>
<proteinExistence type="inferred from homology"/>
<dbReference type="InterPro" id="IPR018392">
    <property type="entry name" value="LysM"/>
</dbReference>
<dbReference type="InterPro" id="IPR010618">
    <property type="entry name" value="RPF"/>
</dbReference>
<dbReference type="CDD" id="cd00118">
    <property type="entry name" value="LysM"/>
    <property type="match status" value="1"/>
</dbReference>
<dbReference type="InterPro" id="IPR052196">
    <property type="entry name" value="Bact_Kbp"/>
</dbReference>
<dbReference type="Proteomes" id="UP000624709">
    <property type="component" value="Unassembled WGS sequence"/>
</dbReference>
<dbReference type="PANTHER" id="PTHR34700">
    <property type="entry name" value="POTASSIUM BINDING PROTEIN KBP"/>
    <property type="match status" value="1"/>
</dbReference>
<dbReference type="PANTHER" id="PTHR34700:SF4">
    <property type="entry name" value="PHAGE-LIKE ELEMENT PBSX PROTEIN XKDP"/>
    <property type="match status" value="1"/>
</dbReference>
<evidence type="ECO:0000313" key="5">
    <source>
        <dbReference type="EMBL" id="GIE68884.1"/>
    </source>
</evidence>
<dbReference type="SUPFAM" id="SSF53955">
    <property type="entry name" value="Lysozyme-like"/>
    <property type="match status" value="1"/>
</dbReference>
<organism evidence="5 6">
    <name type="scientific">Actinoplanes palleronii</name>
    <dbReference type="NCBI Taxonomy" id="113570"/>
    <lineage>
        <taxon>Bacteria</taxon>
        <taxon>Bacillati</taxon>
        <taxon>Actinomycetota</taxon>
        <taxon>Actinomycetes</taxon>
        <taxon>Micromonosporales</taxon>
        <taxon>Micromonosporaceae</taxon>
        <taxon>Actinoplanes</taxon>
    </lineage>
</organism>
<dbReference type="InterPro" id="IPR023346">
    <property type="entry name" value="Lysozyme-like_dom_sf"/>
</dbReference>